<evidence type="ECO:0000313" key="3">
    <source>
        <dbReference type="Proteomes" id="UP000280008"/>
    </source>
</evidence>
<reference evidence="2 3" key="1">
    <citation type="submission" date="2018-10" db="EMBL/GenBank/DDBJ databases">
        <title>Sequencing the genomes of 1000 actinobacteria strains.</title>
        <authorList>
            <person name="Klenk H.-P."/>
        </authorList>
    </citation>
    <scope>NUCLEOTIDE SEQUENCE [LARGE SCALE GENOMIC DNA]</scope>
    <source>
        <strain evidence="2 3">DSM 17894</strain>
    </source>
</reference>
<dbReference type="AlphaFoldDB" id="A0A495IFL5"/>
<accession>A0A495IFL5</accession>
<organism evidence="2 3">
    <name type="scientific">Frondihabitans australicus</name>
    <dbReference type="NCBI Taxonomy" id="386892"/>
    <lineage>
        <taxon>Bacteria</taxon>
        <taxon>Bacillati</taxon>
        <taxon>Actinomycetota</taxon>
        <taxon>Actinomycetes</taxon>
        <taxon>Micrococcales</taxon>
        <taxon>Microbacteriaceae</taxon>
        <taxon>Frondihabitans</taxon>
    </lineage>
</organism>
<gene>
    <name evidence="2" type="ORF">C8E83_1927</name>
</gene>
<feature type="compositionally biased region" description="Basic and acidic residues" evidence="1">
    <location>
        <begin position="34"/>
        <end position="47"/>
    </location>
</feature>
<evidence type="ECO:0000256" key="1">
    <source>
        <dbReference type="SAM" id="MobiDB-lite"/>
    </source>
</evidence>
<name>A0A495IFL5_9MICO</name>
<protein>
    <submittedName>
        <fullName evidence="2">Uncharacterized protein</fullName>
    </submittedName>
</protein>
<keyword evidence="3" id="KW-1185">Reference proteome</keyword>
<proteinExistence type="predicted"/>
<sequence>MDGSDDGTNEQKLHGLVQQVEQDHGDEGAGSMAEDLRDRMEETKTEPEDGGDRED</sequence>
<feature type="region of interest" description="Disordered" evidence="1">
    <location>
        <begin position="1"/>
        <end position="55"/>
    </location>
</feature>
<dbReference type="EMBL" id="RBKS01000001">
    <property type="protein sequence ID" value="RKR74797.1"/>
    <property type="molecule type" value="Genomic_DNA"/>
</dbReference>
<evidence type="ECO:0000313" key="2">
    <source>
        <dbReference type="EMBL" id="RKR74797.1"/>
    </source>
</evidence>
<comment type="caution">
    <text evidence="2">The sequence shown here is derived from an EMBL/GenBank/DDBJ whole genome shotgun (WGS) entry which is preliminary data.</text>
</comment>
<dbReference type="Proteomes" id="UP000280008">
    <property type="component" value="Unassembled WGS sequence"/>
</dbReference>